<evidence type="ECO:0000313" key="1">
    <source>
        <dbReference type="EMBL" id="KKT56979.1"/>
    </source>
</evidence>
<name>A0A0G1LAA7_9BACT</name>
<comment type="caution">
    <text evidence="1">The sequence shown here is derived from an EMBL/GenBank/DDBJ whole genome shotgun (WGS) entry which is preliminary data.</text>
</comment>
<proteinExistence type="predicted"/>
<sequence length="51" mass="5883">LKSAPINKIHVFRFSLRPGTAAEKLIEVYGEPIPKEKHERSEALLELNKKR</sequence>
<protein>
    <submittedName>
        <fullName evidence="1">Uncharacterized protein</fullName>
    </submittedName>
</protein>
<reference evidence="1 2" key="1">
    <citation type="journal article" date="2015" name="Nature">
        <title>rRNA introns, odd ribosomes, and small enigmatic genomes across a large radiation of phyla.</title>
        <authorList>
            <person name="Brown C.T."/>
            <person name="Hug L.A."/>
            <person name="Thomas B.C."/>
            <person name="Sharon I."/>
            <person name="Castelle C.J."/>
            <person name="Singh A."/>
            <person name="Wilkins M.J."/>
            <person name="Williams K.H."/>
            <person name="Banfield J.F."/>
        </authorList>
    </citation>
    <scope>NUCLEOTIDE SEQUENCE [LARGE SCALE GENOMIC DNA]</scope>
</reference>
<dbReference type="Proteomes" id="UP000034521">
    <property type="component" value="Unassembled WGS sequence"/>
</dbReference>
<dbReference type="EMBL" id="LCIQ01000073">
    <property type="protein sequence ID" value="KKT56979.1"/>
    <property type="molecule type" value="Genomic_DNA"/>
</dbReference>
<gene>
    <name evidence="1" type="ORF">UW52_C0073G0007</name>
</gene>
<dbReference type="Gene3D" id="3.30.750.200">
    <property type="match status" value="1"/>
</dbReference>
<evidence type="ECO:0000313" key="2">
    <source>
        <dbReference type="Proteomes" id="UP000034521"/>
    </source>
</evidence>
<organism evidence="1 2">
    <name type="scientific">Candidatus Gottesmanbacteria bacterium GW2011_GWA1_44_24b</name>
    <dbReference type="NCBI Taxonomy" id="1618437"/>
    <lineage>
        <taxon>Bacteria</taxon>
        <taxon>Candidatus Gottesmaniibacteriota</taxon>
    </lineage>
</organism>
<accession>A0A0G1LAA7</accession>
<dbReference type="AlphaFoldDB" id="A0A0G1LAA7"/>
<feature type="non-terminal residue" evidence="1">
    <location>
        <position position="1"/>
    </location>
</feature>